<feature type="transmembrane region" description="Helical" evidence="7">
    <location>
        <begin position="68"/>
        <end position="90"/>
    </location>
</feature>
<dbReference type="AlphaFoldDB" id="A0A3E0VNV3"/>
<accession>A0A3E0VNV3</accession>
<dbReference type="Proteomes" id="UP000256486">
    <property type="component" value="Unassembled WGS sequence"/>
</dbReference>
<evidence type="ECO:0000259" key="8">
    <source>
        <dbReference type="Pfam" id="PF02656"/>
    </source>
</evidence>
<proteinExistence type="predicted"/>
<keyword evidence="3 7" id="KW-0812">Transmembrane</keyword>
<feature type="compositionally biased region" description="Basic and acidic residues" evidence="6">
    <location>
        <begin position="1"/>
        <end position="15"/>
    </location>
</feature>
<evidence type="ECO:0000256" key="7">
    <source>
        <dbReference type="SAM" id="Phobius"/>
    </source>
</evidence>
<dbReference type="EMBL" id="NBWZ01000001">
    <property type="protein sequence ID" value="RFA11289.1"/>
    <property type="molecule type" value="Genomic_DNA"/>
</dbReference>
<evidence type="ECO:0000256" key="5">
    <source>
        <dbReference type="ARBA" id="ARBA00023136"/>
    </source>
</evidence>
<keyword evidence="2" id="KW-1003">Cell membrane</keyword>
<evidence type="ECO:0000256" key="3">
    <source>
        <dbReference type="ARBA" id="ARBA00022692"/>
    </source>
</evidence>
<evidence type="ECO:0000256" key="2">
    <source>
        <dbReference type="ARBA" id="ARBA00022475"/>
    </source>
</evidence>
<keyword evidence="10" id="KW-1185">Reference proteome</keyword>
<evidence type="ECO:0000256" key="6">
    <source>
        <dbReference type="SAM" id="MobiDB-lite"/>
    </source>
</evidence>
<dbReference type="GO" id="GO:0005886">
    <property type="term" value="C:plasma membrane"/>
    <property type="evidence" value="ECO:0007669"/>
    <property type="project" value="UniProtKB-SubCell"/>
</dbReference>
<dbReference type="PANTHER" id="PTHR34187">
    <property type="entry name" value="FGR18P"/>
    <property type="match status" value="1"/>
</dbReference>
<evidence type="ECO:0000313" key="10">
    <source>
        <dbReference type="Proteomes" id="UP000256486"/>
    </source>
</evidence>
<feature type="region of interest" description="Disordered" evidence="6">
    <location>
        <begin position="1"/>
        <end position="29"/>
    </location>
</feature>
<dbReference type="InterPro" id="IPR003807">
    <property type="entry name" value="DUF202"/>
</dbReference>
<feature type="transmembrane region" description="Helical" evidence="7">
    <location>
        <begin position="110"/>
        <end position="131"/>
    </location>
</feature>
<comment type="subcellular location">
    <subcellularLocation>
        <location evidence="1">Cell membrane</location>
        <topology evidence="1">Multi-pass membrane protein</topology>
    </subcellularLocation>
</comment>
<dbReference type="InterPro" id="IPR052053">
    <property type="entry name" value="IM_YidH-like"/>
</dbReference>
<feature type="transmembrane region" description="Helical" evidence="7">
    <location>
        <begin position="41"/>
        <end position="61"/>
    </location>
</feature>
<comment type="caution">
    <text evidence="9">The sequence shown here is derived from an EMBL/GenBank/DDBJ whole genome shotgun (WGS) entry which is preliminary data.</text>
</comment>
<dbReference type="OrthoDB" id="582337at2"/>
<organism evidence="9 10">
    <name type="scientific">Subtercola boreus</name>
    <dbReference type="NCBI Taxonomy" id="120213"/>
    <lineage>
        <taxon>Bacteria</taxon>
        <taxon>Bacillati</taxon>
        <taxon>Actinomycetota</taxon>
        <taxon>Actinomycetes</taxon>
        <taxon>Micrococcales</taxon>
        <taxon>Microbacteriaceae</taxon>
        <taxon>Subtercola</taxon>
    </lineage>
</organism>
<dbReference type="PANTHER" id="PTHR34187:SF2">
    <property type="entry name" value="DUF202 DOMAIN-CONTAINING PROTEIN"/>
    <property type="match status" value="1"/>
</dbReference>
<name>A0A3E0VNV3_9MICO</name>
<evidence type="ECO:0000256" key="1">
    <source>
        <dbReference type="ARBA" id="ARBA00004651"/>
    </source>
</evidence>
<keyword evidence="4 7" id="KW-1133">Transmembrane helix</keyword>
<reference evidence="9 10" key="1">
    <citation type="submission" date="2017-04" db="EMBL/GenBank/DDBJ databases">
        <title>Comparative genome analysis of Subtercola boreus.</title>
        <authorList>
            <person name="Cho Y.-J."/>
            <person name="Cho A."/>
            <person name="Kim O.-S."/>
            <person name="Lee J.-I."/>
        </authorList>
    </citation>
    <scope>NUCLEOTIDE SEQUENCE [LARGE SCALE GENOMIC DNA]</scope>
    <source>
        <strain evidence="9 10">K300</strain>
    </source>
</reference>
<evidence type="ECO:0000256" key="4">
    <source>
        <dbReference type="ARBA" id="ARBA00022989"/>
    </source>
</evidence>
<evidence type="ECO:0000313" key="9">
    <source>
        <dbReference type="EMBL" id="RFA11289.1"/>
    </source>
</evidence>
<sequence>MTGRDTPREHPDRARGRFPRRVFGRGSEPDPRFTLANERTFLAWIRTSLALIAGGVALEALDLPLQPGLRLAASLVLVVAGILAPLQAWFGWARVEQAMRLGRALPGSVLTAPLAAVVSVVGVLLLLGYALR</sequence>
<dbReference type="Pfam" id="PF02656">
    <property type="entry name" value="DUF202"/>
    <property type="match status" value="1"/>
</dbReference>
<dbReference type="RefSeq" id="WP_116416683.1">
    <property type="nucleotide sequence ID" value="NZ_NBWZ01000001.1"/>
</dbReference>
<protein>
    <recommendedName>
        <fullName evidence="8">DUF202 domain-containing protein</fullName>
    </recommendedName>
</protein>
<feature type="domain" description="DUF202" evidence="8">
    <location>
        <begin position="32"/>
        <end position="97"/>
    </location>
</feature>
<gene>
    <name evidence="9" type="ORF">B7R54_14010</name>
</gene>
<keyword evidence="5 7" id="KW-0472">Membrane</keyword>